<reference evidence="1 2" key="1">
    <citation type="journal article" date="2024" name="Nat. Commun.">
        <title>Phylogenomics reveals the evolutionary origins of lichenization in chlorophyte algae.</title>
        <authorList>
            <person name="Puginier C."/>
            <person name="Libourel C."/>
            <person name="Otte J."/>
            <person name="Skaloud P."/>
            <person name="Haon M."/>
            <person name="Grisel S."/>
            <person name="Petersen M."/>
            <person name="Berrin J.G."/>
            <person name="Delaux P.M."/>
            <person name="Dal Grande F."/>
            <person name="Keller J."/>
        </authorList>
    </citation>
    <scope>NUCLEOTIDE SEQUENCE [LARGE SCALE GENOMIC DNA]</scope>
    <source>
        <strain evidence="1 2">SAG 216-7</strain>
    </source>
</reference>
<comment type="caution">
    <text evidence="1">The sequence shown here is derived from an EMBL/GenBank/DDBJ whole genome shotgun (WGS) entry which is preliminary data.</text>
</comment>
<organism evidence="1 2">
    <name type="scientific">Coccomyxa subellipsoidea</name>
    <dbReference type="NCBI Taxonomy" id="248742"/>
    <lineage>
        <taxon>Eukaryota</taxon>
        <taxon>Viridiplantae</taxon>
        <taxon>Chlorophyta</taxon>
        <taxon>core chlorophytes</taxon>
        <taxon>Trebouxiophyceae</taxon>
        <taxon>Trebouxiophyceae incertae sedis</taxon>
        <taxon>Coccomyxaceae</taxon>
        <taxon>Coccomyxa</taxon>
    </lineage>
</organism>
<keyword evidence="2" id="KW-1185">Reference proteome</keyword>
<evidence type="ECO:0000313" key="1">
    <source>
        <dbReference type="EMBL" id="KAK9916082.1"/>
    </source>
</evidence>
<protein>
    <submittedName>
        <fullName evidence="1">Uncharacterized protein</fullName>
    </submittedName>
</protein>
<evidence type="ECO:0000313" key="2">
    <source>
        <dbReference type="Proteomes" id="UP001491310"/>
    </source>
</evidence>
<dbReference type="EMBL" id="JALJOT010000004">
    <property type="protein sequence ID" value="KAK9916082.1"/>
    <property type="molecule type" value="Genomic_DNA"/>
</dbReference>
<proteinExistence type="predicted"/>
<sequence>MQTVKSWQLEPQRALDAHALSTPRPRLLRPRPDQWGDSEPLLLAALGQLELQEEVPHGSPERMELELQVTRGLFAHFAPHIGGVKQRGSPGAADSCVELWFDTVPAAAAARHAAAEDQLVRLRAMPGSGDVAVPVQLTAGRFHCQHTCIIIHGLPYEYCRTGLAQTLLFFSFFLREKPSLLHAF</sequence>
<dbReference type="Proteomes" id="UP001491310">
    <property type="component" value="Unassembled WGS sequence"/>
</dbReference>
<accession>A0ABR2YWQ6</accession>
<name>A0ABR2YWQ6_9CHLO</name>
<gene>
    <name evidence="1" type="ORF">WJX75_008421</name>
</gene>